<evidence type="ECO:0000256" key="9">
    <source>
        <dbReference type="SAM" id="Phobius"/>
    </source>
</evidence>
<dbReference type="Gene3D" id="3.90.550.10">
    <property type="entry name" value="Spore Coat Polysaccharide Biosynthesis Protein SpsA, Chain A"/>
    <property type="match status" value="1"/>
</dbReference>
<dbReference type="SUPFAM" id="SSF53448">
    <property type="entry name" value="Nucleotide-diphospho-sugar transferases"/>
    <property type="match status" value="1"/>
</dbReference>
<dbReference type="Pfam" id="PF13641">
    <property type="entry name" value="Glyco_tranf_2_3"/>
    <property type="match status" value="1"/>
</dbReference>
<dbReference type="InterPro" id="IPR029044">
    <property type="entry name" value="Nucleotide-diphossugar_trans"/>
</dbReference>
<evidence type="ECO:0000256" key="2">
    <source>
        <dbReference type="ARBA" id="ARBA00004760"/>
    </source>
</evidence>
<dbReference type="RefSeq" id="WP_200351350.1">
    <property type="nucleotide sequence ID" value="NZ_BAABHZ010000006.1"/>
</dbReference>
<evidence type="ECO:0000256" key="5">
    <source>
        <dbReference type="ARBA" id="ARBA00022679"/>
    </source>
</evidence>
<accession>A0A934VAP6</accession>
<evidence type="ECO:0000313" key="11">
    <source>
        <dbReference type="Proteomes" id="UP000600139"/>
    </source>
</evidence>
<evidence type="ECO:0000256" key="8">
    <source>
        <dbReference type="ARBA" id="ARBA00023136"/>
    </source>
</evidence>
<evidence type="ECO:0000256" key="7">
    <source>
        <dbReference type="ARBA" id="ARBA00022989"/>
    </source>
</evidence>
<organism evidence="10 11">
    <name type="scientific">Luteolibacter yonseiensis</name>
    <dbReference type="NCBI Taxonomy" id="1144680"/>
    <lineage>
        <taxon>Bacteria</taxon>
        <taxon>Pseudomonadati</taxon>
        <taxon>Verrucomicrobiota</taxon>
        <taxon>Verrucomicrobiia</taxon>
        <taxon>Verrucomicrobiales</taxon>
        <taxon>Verrucomicrobiaceae</taxon>
        <taxon>Luteolibacter</taxon>
    </lineage>
</organism>
<dbReference type="EMBL" id="JAENIK010000011">
    <property type="protein sequence ID" value="MBK1816413.1"/>
    <property type="molecule type" value="Genomic_DNA"/>
</dbReference>
<evidence type="ECO:0000256" key="4">
    <source>
        <dbReference type="ARBA" id="ARBA00022676"/>
    </source>
</evidence>
<comment type="pathway">
    <text evidence="3">Sphingolipid metabolism.</text>
</comment>
<reference evidence="10" key="1">
    <citation type="submission" date="2021-01" db="EMBL/GenBank/DDBJ databases">
        <title>Modified the classification status of verrucomicrobia.</title>
        <authorList>
            <person name="Feng X."/>
        </authorList>
    </citation>
    <scope>NUCLEOTIDE SEQUENCE</scope>
    <source>
        <strain evidence="10">JCM 18052</strain>
    </source>
</reference>
<comment type="subcellular location">
    <subcellularLocation>
        <location evidence="1">Membrane</location>
        <topology evidence="1">Multi-pass membrane protein</topology>
    </subcellularLocation>
</comment>
<dbReference type="GO" id="GO:0006679">
    <property type="term" value="P:glucosylceramide biosynthetic process"/>
    <property type="evidence" value="ECO:0007669"/>
    <property type="project" value="TreeGrafter"/>
</dbReference>
<keyword evidence="8 9" id="KW-0472">Membrane</keyword>
<evidence type="ECO:0000256" key="1">
    <source>
        <dbReference type="ARBA" id="ARBA00004141"/>
    </source>
</evidence>
<dbReference type="PANTHER" id="PTHR12726">
    <property type="entry name" value="CERAMIDE GLUCOSYLTRANSFERASE"/>
    <property type="match status" value="1"/>
</dbReference>
<proteinExistence type="predicted"/>
<evidence type="ECO:0000256" key="6">
    <source>
        <dbReference type="ARBA" id="ARBA00022692"/>
    </source>
</evidence>
<dbReference type="GO" id="GO:0008120">
    <property type="term" value="F:ceramide glucosyltransferase activity"/>
    <property type="evidence" value="ECO:0007669"/>
    <property type="project" value="TreeGrafter"/>
</dbReference>
<dbReference type="AlphaFoldDB" id="A0A934VAP6"/>
<gene>
    <name evidence="10" type="ORF">JIN84_12370</name>
</gene>
<feature type="transmembrane region" description="Helical" evidence="9">
    <location>
        <begin position="284"/>
        <end position="305"/>
    </location>
</feature>
<name>A0A934VAP6_9BACT</name>
<keyword evidence="6 9" id="KW-0812">Transmembrane</keyword>
<comment type="pathway">
    <text evidence="2">Lipid metabolism; sphingolipid metabolism.</text>
</comment>
<dbReference type="Proteomes" id="UP000600139">
    <property type="component" value="Unassembled WGS sequence"/>
</dbReference>
<keyword evidence="7 9" id="KW-1133">Transmembrane helix</keyword>
<keyword evidence="4" id="KW-0328">Glycosyltransferase</keyword>
<keyword evidence="11" id="KW-1185">Reference proteome</keyword>
<feature type="transmembrane region" description="Helical" evidence="9">
    <location>
        <begin position="312"/>
        <end position="328"/>
    </location>
</feature>
<dbReference type="GO" id="GO:0016020">
    <property type="term" value="C:membrane"/>
    <property type="evidence" value="ECO:0007669"/>
    <property type="project" value="UniProtKB-SubCell"/>
</dbReference>
<sequence length="399" mass="45031">MSVAGNVALELLTSCWVLQSAAALVKTRKAARLFGEHRRWLDGKVKPYEKRRVALVIAVKGVSENFERFMDFALGQDYPDYRVIFVTESENDPAHPAIRARMEGSGRATLIVAGAAANTGQKVHNQLAAFRALENADRIVAFADGDLFGRKDWLSCLVLPLNMAQADCSTGYRWFVPADQSMPNRVVTLIGTAIEPLIGPNWRMCLWGGSMAVTREIFEELEIPKNLEGSINDDARISQLARRAGKRMRYVRSVAAPSPVDFDWAALFEFGRRQYFQLRIYQPLLWWMALMIPLLFLASFSTCLVRLGMGELHMLVFIGVAVLLNLKRTEVRRGYLKYRFDQGEAAPLDEAVKGSWWLDPLINVVHLLIILSSACGRQIVWAGIRYRVTAPQKTEILRR</sequence>
<dbReference type="InterPro" id="IPR025993">
    <property type="entry name" value="Ceramide_glucosylTrfase"/>
</dbReference>
<comment type="caution">
    <text evidence="10">The sequence shown here is derived from an EMBL/GenBank/DDBJ whole genome shotgun (WGS) entry which is preliminary data.</text>
</comment>
<evidence type="ECO:0000313" key="10">
    <source>
        <dbReference type="EMBL" id="MBK1816413.1"/>
    </source>
</evidence>
<dbReference type="PANTHER" id="PTHR12726:SF0">
    <property type="entry name" value="CERAMIDE GLUCOSYLTRANSFERASE"/>
    <property type="match status" value="1"/>
</dbReference>
<protein>
    <submittedName>
        <fullName evidence="10">Glycosyltransferase family 2 protein</fullName>
    </submittedName>
</protein>
<evidence type="ECO:0000256" key="3">
    <source>
        <dbReference type="ARBA" id="ARBA00004991"/>
    </source>
</evidence>
<keyword evidence="5" id="KW-0808">Transferase</keyword>